<dbReference type="Pfam" id="PF07676">
    <property type="entry name" value="PD40"/>
    <property type="match status" value="1"/>
</dbReference>
<dbReference type="InterPro" id="IPR001375">
    <property type="entry name" value="Peptidase_S9_cat"/>
</dbReference>
<dbReference type="PRINTS" id="PR00862">
    <property type="entry name" value="PROLIGOPTASE"/>
</dbReference>
<protein>
    <recommendedName>
        <fullName evidence="5">Acyl-peptide hydrolase</fullName>
    </recommendedName>
    <alternativeName>
        <fullName evidence="4">Acylaminoacyl-peptidase</fullName>
    </alternativeName>
</protein>
<dbReference type="InterPro" id="IPR002471">
    <property type="entry name" value="Pept_S9_AS"/>
</dbReference>
<sequence>MPVWKSLSRVLAPALLLPLLGAAPPASRPTPAARPSKQYTVEQFMGSTEVMAPVFTSDGKQLLFSSNATGIFNVHSVPVGGGKPTALTRSKTDAIRVVGAFPRDNRLLFERDKGGDEQTHIYVRTPDGKEKDLTPMKKGVAHFLGFSKDDSAFYITTNERDPGAMDVYRLDAKTYARTLLARNDKGFGVAGVAPDESWVALEEAVTTSDGNVWRYDVATQTLKNLTPHTGVASYRVGDIHPVTGELYLITDDGTEFARVVRPAKEAGKWEDVEKADWDIIATEFSHSGAFRVSLINVNAGIEVRLHDEKAGTQVPLTQLPAGMISEAIFSRDEKQLAVLLETDRSSANLYVQDLATKKTTRVTDTMSRELDSEDLVEAQVVTFKSFDGMEIPNLLFKPHQATAQNKAPAIVYVHGGPGGETTRGYNNFVQYLVNHGYVVLGINNRGSAGYGKTFFKADDQKHGKDPLRDCVEARKYLASLPYVDGSRVAIMGGSYGGYMVLAALAFHPDAFDVGVDVFGVSNWLRTLKSMPPEWGAFRQAMFQEIGDPEKQEAMLKEISPLFHTERIKKPLFVVQGANDPRVLQVESDEIVAAVKKNGVPVEYLLLPDEGHGFKKKKNEAQVDRRTLEFLDRYLKPAPASAPKL</sequence>
<evidence type="ECO:0000259" key="8">
    <source>
        <dbReference type="Pfam" id="PF00326"/>
    </source>
</evidence>
<dbReference type="OrthoDB" id="4269629at2"/>
<dbReference type="GO" id="GO:0004252">
    <property type="term" value="F:serine-type endopeptidase activity"/>
    <property type="evidence" value="ECO:0007669"/>
    <property type="project" value="InterPro"/>
</dbReference>
<dbReference type="AlphaFoldDB" id="A0A3A8R0D6"/>
<comment type="caution">
    <text evidence="9">The sequence shown here is derived from an EMBL/GenBank/DDBJ whole genome shotgun (WGS) entry which is preliminary data.</text>
</comment>
<keyword evidence="1" id="KW-0378">Hydrolase</keyword>
<dbReference type="RefSeq" id="WP_121769064.1">
    <property type="nucleotide sequence ID" value="NZ_RAWM01000007.1"/>
</dbReference>
<dbReference type="InterPro" id="IPR002470">
    <property type="entry name" value="Peptidase_S9A"/>
</dbReference>
<gene>
    <name evidence="9" type="ORF">D7X96_04405</name>
</gene>
<comment type="function">
    <text evidence="6">This enzyme catalyzes the hydrolysis of the N-terminal peptide bond of an N-acetylated peptide to generate an N-acetylated amino acid and a peptide with a free N-terminus. It preferentially cleaves off Ac-Ala, Ac-Met and Ac-Ser. Also, involved in the degradation of oxidized and glycated proteins.</text>
</comment>
<evidence type="ECO:0000256" key="7">
    <source>
        <dbReference type="SAM" id="SignalP"/>
    </source>
</evidence>
<keyword evidence="7" id="KW-0732">Signal</keyword>
<name>A0A3A8R0D6_9BACT</name>
<dbReference type="Pfam" id="PF00326">
    <property type="entry name" value="Peptidase_S9"/>
    <property type="match status" value="1"/>
</dbReference>
<evidence type="ECO:0000256" key="5">
    <source>
        <dbReference type="ARBA" id="ARBA00032596"/>
    </source>
</evidence>
<evidence type="ECO:0000256" key="1">
    <source>
        <dbReference type="ARBA" id="ARBA00022801"/>
    </source>
</evidence>
<accession>A0A3A8R0D6</accession>
<dbReference type="Proteomes" id="UP000282656">
    <property type="component" value="Unassembled WGS sequence"/>
</dbReference>
<keyword evidence="2" id="KW-0645">Protease</keyword>
<dbReference type="Gene3D" id="2.120.10.30">
    <property type="entry name" value="TolB, C-terminal domain"/>
    <property type="match status" value="1"/>
</dbReference>
<evidence type="ECO:0000256" key="6">
    <source>
        <dbReference type="ARBA" id="ARBA00045885"/>
    </source>
</evidence>
<feature type="signal peptide" evidence="7">
    <location>
        <begin position="1"/>
        <end position="22"/>
    </location>
</feature>
<organism evidence="9 10">
    <name type="scientific">Corallococcus interemptor</name>
    <dbReference type="NCBI Taxonomy" id="2316720"/>
    <lineage>
        <taxon>Bacteria</taxon>
        <taxon>Pseudomonadati</taxon>
        <taxon>Myxococcota</taxon>
        <taxon>Myxococcia</taxon>
        <taxon>Myxococcales</taxon>
        <taxon>Cystobacterineae</taxon>
        <taxon>Myxococcaceae</taxon>
        <taxon>Corallococcus</taxon>
    </lineage>
</organism>
<keyword evidence="3" id="KW-0007">Acetylation</keyword>
<dbReference type="SUPFAM" id="SSF53474">
    <property type="entry name" value="alpha/beta-Hydrolases"/>
    <property type="match status" value="1"/>
</dbReference>
<dbReference type="Gene3D" id="3.40.50.1820">
    <property type="entry name" value="alpha/beta hydrolase"/>
    <property type="match status" value="1"/>
</dbReference>
<feature type="chain" id="PRO_5017393571" description="Acyl-peptide hydrolase" evidence="7">
    <location>
        <begin position="23"/>
        <end position="644"/>
    </location>
</feature>
<evidence type="ECO:0000313" key="10">
    <source>
        <dbReference type="Proteomes" id="UP000282656"/>
    </source>
</evidence>
<dbReference type="GO" id="GO:0006508">
    <property type="term" value="P:proteolysis"/>
    <property type="evidence" value="ECO:0007669"/>
    <property type="project" value="InterPro"/>
</dbReference>
<evidence type="ECO:0000256" key="2">
    <source>
        <dbReference type="ARBA" id="ARBA00022825"/>
    </source>
</evidence>
<dbReference type="PANTHER" id="PTHR42776">
    <property type="entry name" value="SERINE PEPTIDASE S9 FAMILY MEMBER"/>
    <property type="match status" value="1"/>
</dbReference>
<proteinExistence type="predicted"/>
<keyword evidence="2" id="KW-0720">Serine protease</keyword>
<evidence type="ECO:0000256" key="4">
    <source>
        <dbReference type="ARBA" id="ARBA00032284"/>
    </source>
</evidence>
<evidence type="ECO:0000313" key="9">
    <source>
        <dbReference type="EMBL" id="RKH72640.1"/>
    </source>
</evidence>
<feature type="domain" description="Peptidase S9 prolyl oligopeptidase catalytic" evidence="8">
    <location>
        <begin position="429"/>
        <end position="635"/>
    </location>
</feature>
<evidence type="ECO:0000256" key="3">
    <source>
        <dbReference type="ARBA" id="ARBA00022990"/>
    </source>
</evidence>
<dbReference type="EMBL" id="RAWM01000007">
    <property type="protein sequence ID" value="RKH72640.1"/>
    <property type="molecule type" value="Genomic_DNA"/>
</dbReference>
<reference evidence="10" key="1">
    <citation type="submission" date="2018-09" db="EMBL/GenBank/DDBJ databases">
        <authorList>
            <person name="Livingstone P.G."/>
            <person name="Whitworth D.E."/>
        </authorList>
    </citation>
    <scope>NUCLEOTIDE SEQUENCE [LARGE SCALE GENOMIC DNA]</scope>
    <source>
        <strain evidence="10">AB047A</strain>
    </source>
</reference>
<dbReference type="PANTHER" id="PTHR42776:SF27">
    <property type="entry name" value="DIPEPTIDYL PEPTIDASE FAMILY MEMBER 6"/>
    <property type="match status" value="1"/>
</dbReference>
<dbReference type="InterPro" id="IPR029058">
    <property type="entry name" value="AB_hydrolase_fold"/>
</dbReference>
<dbReference type="InterPro" id="IPR011659">
    <property type="entry name" value="WD40"/>
</dbReference>
<dbReference type="PROSITE" id="PS00708">
    <property type="entry name" value="PRO_ENDOPEP_SER"/>
    <property type="match status" value="1"/>
</dbReference>
<dbReference type="InterPro" id="IPR011042">
    <property type="entry name" value="6-blade_b-propeller_TolB-like"/>
</dbReference>
<keyword evidence="10" id="KW-1185">Reference proteome</keyword>
<dbReference type="SUPFAM" id="SSF69322">
    <property type="entry name" value="Tricorn protease domain 2"/>
    <property type="match status" value="1"/>
</dbReference>